<accession>A0A6G0YH69</accession>
<dbReference type="EMBL" id="VUJU01003981">
    <property type="protein sequence ID" value="KAF0755936.1"/>
    <property type="molecule type" value="Genomic_DNA"/>
</dbReference>
<dbReference type="OrthoDB" id="10461201at2759"/>
<sequence length="100" mass="11561">MAQETAHSPACLLCPADIDEVEHMLCEYMYWCGERRELEQSLGRPLRPEDVINLLWGLFLADLPEDIGTRSRIISASNRRKELFTHMVEVMMGIGLQRRT</sequence>
<protein>
    <submittedName>
        <fullName evidence="1">Uncharacterized protein</fullName>
    </submittedName>
</protein>
<gene>
    <name evidence="1" type="ORF">FWK35_00016942</name>
</gene>
<reference evidence="1 2" key="1">
    <citation type="submission" date="2019-08" db="EMBL/GenBank/DDBJ databases">
        <title>Whole genome of Aphis craccivora.</title>
        <authorList>
            <person name="Voronova N.V."/>
            <person name="Shulinski R.S."/>
            <person name="Bandarenka Y.V."/>
            <person name="Zhorov D.G."/>
            <person name="Warner D."/>
        </authorList>
    </citation>
    <scope>NUCLEOTIDE SEQUENCE [LARGE SCALE GENOMIC DNA]</scope>
    <source>
        <strain evidence="1">180601</strain>
        <tissue evidence="1">Whole Body</tissue>
    </source>
</reference>
<keyword evidence="2" id="KW-1185">Reference proteome</keyword>
<comment type="caution">
    <text evidence="1">The sequence shown here is derived from an EMBL/GenBank/DDBJ whole genome shotgun (WGS) entry which is preliminary data.</text>
</comment>
<evidence type="ECO:0000313" key="2">
    <source>
        <dbReference type="Proteomes" id="UP000478052"/>
    </source>
</evidence>
<name>A0A6G0YH69_APHCR</name>
<proteinExistence type="predicted"/>
<evidence type="ECO:0000313" key="1">
    <source>
        <dbReference type="EMBL" id="KAF0755936.1"/>
    </source>
</evidence>
<dbReference type="Proteomes" id="UP000478052">
    <property type="component" value="Unassembled WGS sequence"/>
</dbReference>
<dbReference type="AlphaFoldDB" id="A0A6G0YH69"/>
<organism evidence="1 2">
    <name type="scientific">Aphis craccivora</name>
    <name type="common">Cowpea aphid</name>
    <dbReference type="NCBI Taxonomy" id="307492"/>
    <lineage>
        <taxon>Eukaryota</taxon>
        <taxon>Metazoa</taxon>
        <taxon>Ecdysozoa</taxon>
        <taxon>Arthropoda</taxon>
        <taxon>Hexapoda</taxon>
        <taxon>Insecta</taxon>
        <taxon>Pterygota</taxon>
        <taxon>Neoptera</taxon>
        <taxon>Paraneoptera</taxon>
        <taxon>Hemiptera</taxon>
        <taxon>Sternorrhyncha</taxon>
        <taxon>Aphidomorpha</taxon>
        <taxon>Aphidoidea</taxon>
        <taxon>Aphididae</taxon>
        <taxon>Aphidini</taxon>
        <taxon>Aphis</taxon>
        <taxon>Aphis</taxon>
    </lineage>
</organism>